<dbReference type="InterPro" id="IPR050836">
    <property type="entry name" value="SDS22/Internalin_LRR"/>
</dbReference>
<dbReference type="PANTHER" id="PTHR46652:SF3">
    <property type="entry name" value="LEUCINE-RICH REPEAT-CONTAINING PROTEIN 9"/>
    <property type="match status" value="1"/>
</dbReference>
<dbReference type="InterPro" id="IPR032675">
    <property type="entry name" value="LRR_dom_sf"/>
</dbReference>
<dbReference type="PANTHER" id="PTHR46652">
    <property type="entry name" value="LEUCINE-RICH REPEAT AND IQ DOMAIN-CONTAINING PROTEIN 1-RELATED"/>
    <property type="match status" value="1"/>
</dbReference>
<evidence type="ECO:0000313" key="3">
    <source>
        <dbReference type="EMBL" id="CAI9913431.1"/>
    </source>
</evidence>
<evidence type="ECO:0000313" key="5">
    <source>
        <dbReference type="Proteomes" id="UP001642409"/>
    </source>
</evidence>
<sequence>MHLTNLVELSLNDNENVEIKSLQFLIKLTKLGLAGCYLTNLNTLQYLTNLIELNLNDNENIDINPLQYLAKLTILGLERCRLTKLNSLRSLVSLEQLYLQENQGIDITPLQYLKKLKKLQLNYCDLDNIEALRPLVELQELQISLNSIISIQPVNQLKQIYILNTMGNKIIDFQAIQTHPHFQEFVIVCQHKPTKEQLLAGHKMTCISYSTDSFRSTKRKLLNKFKVRLQNKHRLLAFQDLKCVIVCQHKPTKEQSQFIKQSEFITQVAQFFQKLSYIDEQ</sequence>
<keyword evidence="5" id="KW-1185">Reference proteome</keyword>
<dbReference type="InterPro" id="IPR001611">
    <property type="entry name" value="Leu-rich_rpt"/>
</dbReference>
<reference evidence="4 5" key="2">
    <citation type="submission" date="2024-07" db="EMBL/GenBank/DDBJ databases">
        <authorList>
            <person name="Akdeniz Z."/>
        </authorList>
    </citation>
    <scope>NUCLEOTIDE SEQUENCE [LARGE SCALE GENOMIC DNA]</scope>
</reference>
<protein>
    <submittedName>
        <fullName evidence="3">Leucine-rich repeat domain-containing protein</fullName>
    </submittedName>
    <submittedName>
        <fullName evidence="4">Leucine-rich_repeat domain-containing protein</fullName>
    </submittedName>
</protein>
<comment type="caution">
    <text evidence="3">The sequence shown here is derived from an EMBL/GenBank/DDBJ whole genome shotgun (WGS) entry which is preliminary data.</text>
</comment>
<dbReference type="AlphaFoldDB" id="A0AA86N620"/>
<organism evidence="3">
    <name type="scientific">Hexamita inflata</name>
    <dbReference type="NCBI Taxonomy" id="28002"/>
    <lineage>
        <taxon>Eukaryota</taxon>
        <taxon>Metamonada</taxon>
        <taxon>Diplomonadida</taxon>
        <taxon>Hexamitidae</taxon>
        <taxon>Hexamitinae</taxon>
        <taxon>Hexamita</taxon>
    </lineage>
</organism>
<name>A0AA86N620_9EUKA</name>
<evidence type="ECO:0000313" key="4">
    <source>
        <dbReference type="EMBL" id="CAL6054190.1"/>
    </source>
</evidence>
<dbReference type="Proteomes" id="UP001642409">
    <property type="component" value="Unassembled WGS sequence"/>
</dbReference>
<dbReference type="SUPFAM" id="SSF52058">
    <property type="entry name" value="L domain-like"/>
    <property type="match status" value="1"/>
</dbReference>
<gene>
    <name evidence="3" type="ORF">HINF_LOCUS1076</name>
    <name evidence="4" type="ORF">HINF_LOCUS45947</name>
</gene>
<proteinExistence type="predicted"/>
<reference evidence="3" key="1">
    <citation type="submission" date="2023-06" db="EMBL/GenBank/DDBJ databases">
        <authorList>
            <person name="Kurt Z."/>
        </authorList>
    </citation>
    <scope>NUCLEOTIDE SEQUENCE</scope>
</reference>
<dbReference type="EMBL" id="CATOUU010000025">
    <property type="protein sequence ID" value="CAI9913431.1"/>
    <property type="molecule type" value="Genomic_DNA"/>
</dbReference>
<dbReference type="EMBL" id="CAXDID020000201">
    <property type="protein sequence ID" value="CAL6054190.1"/>
    <property type="molecule type" value="Genomic_DNA"/>
</dbReference>
<keyword evidence="1" id="KW-0433">Leucine-rich repeat</keyword>
<dbReference type="PROSITE" id="PS51450">
    <property type="entry name" value="LRR"/>
    <property type="match status" value="2"/>
</dbReference>
<evidence type="ECO:0000256" key="2">
    <source>
        <dbReference type="ARBA" id="ARBA00022737"/>
    </source>
</evidence>
<keyword evidence="2" id="KW-0677">Repeat</keyword>
<evidence type="ECO:0000256" key="1">
    <source>
        <dbReference type="ARBA" id="ARBA00022614"/>
    </source>
</evidence>
<dbReference type="Gene3D" id="3.80.10.10">
    <property type="entry name" value="Ribonuclease Inhibitor"/>
    <property type="match status" value="1"/>
</dbReference>
<accession>A0AA86N620</accession>